<evidence type="ECO:0000313" key="2">
    <source>
        <dbReference type="Proteomes" id="UP000076962"/>
    </source>
</evidence>
<gene>
    <name evidence="1" type="ORF">THIOM_002067</name>
</gene>
<comment type="caution">
    <text evidence="1">The sequence shown here is derived from an EMBL/GenBank/DDBJ whole genome shotgun (WGS) entry which is preliminary data.</text>
</comment>
<dbReference type="EMBL" id="LUTY01001140">
    <property type="protein sequence ID" value="OAD22144.1"/>
    <property type="molecule type" value="Genomic_DNA"/>
</dbReference>
<name>A0A176S2H2_9GAMM</name>
<proteinExistence type="predicted"/>
<organism evidence="1 2">
    <name type="scientific">Candidatus Thiomargarita nelsonii</name>
    <dbReference type="NCBI Taxonomy" id="1003181"/>
    <lineage>
        <taxon>Bacteria</taxon>
        <taxon>Pseudomonadati</taxon>
        <taxon>Pseudomonadota</taxon>
        <taxon>Gammaproteobacteria</taxon>
        <taxon>Thiotrichales</taxon>
        <taxon>Thiotrichaceae</taxon>
        <taxon>Thiomargarita</taxon>
    </lineage>
</organism>
<keyword evidence="2" id="KW-1185">Reference proteome</keyword>
<sequence length="73" mass="8669">MPVSREKIALLHLHYQHPLLSKIRLEVKSSLVAHNPVFVWQRRRRQLCPSIDKRSDMRVRGGLDYRAFFQSEA</sequence>
<dbReference type="Proteomes" id="UP000076962">
    <property type="component" value="Unassembled WGS sequence"/>
</dbReference>
<reference evidence="1 2" key="1">
    <citation type="submission" date="2016-05" db="EMBL/GenBank/DDBJ databases">
        <title>Single-cell genome of chain-forming Candidatus Thiomargarita nelsonii and comparison to other large sulfur-oxidizing bacteria.</title>
        <authorList>
            <person name="Winkel M."/>
            <person name="Salman V."/>
            <person name="Woyke T."/>
            <person name="Schulz-Vogt H."/>
            <person name="Richter M."/>
            <person name="Flood B."/>
            <person name="Bailey J."/>
            <person name="Amann R."/>
            <person name="Mussmann M."/>
        </authorList>
    </citation>
    <scope>NUCLEOTIDE SEQUENCE [LARGE SCALE GENOMIC DNA]</scope>
    <source>
        <strain evidence="1 2">THI036</strain>
    </source>
</reference>
<protein>
    <submittedName>
        <fullName evidence="1">Uncharacterized protein</fullName>
    </submittedName>
</protein>
<evidence type="ECO:0000313" key="1">
    <source>
        <dbReference type="EMBL" id="OAD22144.1"/>
    </source>
</evidence>
<accession>A0A176S2H2</accession>
<dbReference type="AlphaFoldDB" id="A0A176S2H2"/>